<keyword evidence="3" id="KW-0732">Signal</keyword>
<dbReference type="Gene3D" id="1.25.40.390">
    <property type="match status" value="1"/>
</dbReference>
<evidence type="ECO:0000256" key="2">
    <source>
        <dbReference type="ARBA" id="ARBA00006275"/>
    </source>
</evidence>
<dbReference type="Pfam" id="PF07980">
    <property type="entry name" value="SusD_RagB"/>
    <property type="match status" value="1"/>
</dbReference>
<name>A0ABU5HTF9_9BACE</name>
<feature type="domain" description="RagB/SusD" evidence="6">
    <location>
        <begin position="347"/>
        <end position="591"/>
    </location>
</feature>
<accession>A0ABU5HTF9</accession>
<evidence type="ECO:0000313" key="9">
    <source>
        <dbReference type="Proteomes" id="UP001292913"/>
    </source>
</evidence>
<proteinExistence type="inferred from homology"/>
<evidence type="ECO:0000259" key="6">
    <source>
        <dbReference type="Pfam" id="PF07980"/>
    </source>
</evidence>
<evidence type="ECO:0000256" key="1">
    <source>
        <dbReference type="ARBA" id="ARBA00004442"/>
    </source>
</evidence>
<dbReference type="RefSeq" id="WP_234133702.1">
    <property type="nucleotide sequence ID" value="NZ_JARZAK010000011.1"/>
</dbReference>
<dbReference type="Pfam" id="PF14322">
    <property type="entry name" value="SusD-like_3"/>
    <property type="match status" value="1"/>
</dbReference>
<evidence type="ECO:0000259" key="7">
    <source>
        <dbReference type="Pfam" id="PF14322"/>
    </source>
</evidence>
<gene>
    <name evidence="8" type="ORF">QHG74_16365</name>
</gene>
<comment type="caution">
    <text evidence="8">The sequence shown here is derived from an EMBL/GenBank/DDBJ whole genome shotgun (WGS) entry which is preliminary data.</text>
</comment>
<dbReference type="Proteomes" id="UP001292913">
    <property type="component" value="Unassembled WGS sequence"/>
</dbReference>
<reference evidence="8 9" key="1">
    <citation type="submission" date="2023-04" db="EMBL/GenBank/DDBJ databases">
        <title>Bacteroides pacosi sp. nov., isolated from the fecal material of an alpaca.</title>
        <authorList>
            <person name="Miller S."/>
            <person name="Hendry M."/>
            <person name="King J."/>
            <person name="Sankaranarayanan K."/>
            <person name="Lawson P.A."/>
        </authorList>
    </citation>
    <scope>NUCLEOTIDE SEQUENCE [LARGE SCALE GENOMIC DNA]</scope>
    <source>
        <strain evidence="8 9">A2-P53</strain>
    </source>
</reference>
<evidence type="ECO:0000256" key="5">
    <source>
        <dbReference type="ARBA" id="ARBA00023237"/>
    </source>
</evidence>
<comment type="similarity">
    <text evidence="2">Belongs to the SusD family.</text>
</comment>
<keyword evidence="9" id="KW-1185">Reference proteome</keyword>
<evidence type="ECO:0000256" key="3">
    <source>
        <dbReference type="ARBA" id="ARBA00022729"/>
    </source>
</evidence>
<dbReference type="EMBL" id="JARZAK010000011">
    <property type="protein sequence ID" value="MDY7259285.1"/>
    <property type="molecule type" value="Genomic_DNA"/>
</dbReference>
<protein>
    <submittedName>
        <fullName evidence="8">RagB/SusD family nutrient uptake outer membrane protein</fullName>
    </submittedName>
</protein>
<feature type="domain" description="SusD-like N-terminal" evidence="7">
    <location>
        <begin position="20"/>
        <end position="226"/>
    </location>
</feature>
<dbReference type="InterPro" id="IPR011990">
    <property type="entry name" value="TPR-like_helical_dom_sf"/>
</dbReference>
<dbReference type="InterPro" id="IPR033985">
    <property type="entry name" value="SusD-like_N"/>
</dbReference>
<comment type="subcellular location">
    <subcellularLocation>
        <location evidence="1">Cell outer membrane</location>
    </subcellularLocation>
</comment>
<organism evidence="8 9">
    <name type="scientific">Bacteroides vicugnae</name>
    <dbReference type="NCBI Taxonomy" id="3037989"/>
    <lineage>
        <taxon>Bacteria</taxon>
        <taxon>Pseudomonadati</taxon>
        <taxon>Bacteroidota</taxon>
        <taxon>Bacteroidia</taxon>
        <taxon>Bacteroidales</taxon>
        <taxon>Bacteroidaceae</taxon>
        <taxon>Bacteroides</taxon>
    </lineage>
</organism>
<keyword evidence="5" id="KW-0998">Cell outer membrane</keyword>
<dbReference type="SUPFAM" id="SSF48452">
    <property type="entry name" value="TPR-like"/>
    <property type="match status" value="1"/>
</dbReference>
<dbReference type="PROSITE" id="PS51257">
    <property type="entry name" value="PROKAR_LIPOPROTEIN"/>
    <property type="match status" value="1"/>
</dbReference>
<dbReference type="InterPro" id="IPR012944">
    <property type="entry name" value="SusD_RagB_dom"/>
</dbReference>
<evidence type="ECO:0000256" key="4">
    <source>
        <dbReference type="ARBA" id="ARBA00023136"/>
    </source>
</evidence>
<evidence type="ECO:0000313" key="8">
    <source>
        <dbReference type="EMBL" id="MDY7259285.1"/>
    </source>
</evidence>
<sequence length="646" mass="74041">MKKVHYLLLCTLFTLVSCSDFLDLEPRNKILPNQLFATSEGIQAHLANLYGRLPIEDFNYSPNRGFNIGMGNEVNNGGFMAAHYCDEAIHPEYNDWGEERFDYWEEGYKLIRDVNSLLEIVPTLTIISENEKKKLNAEAYFLRAYTYFALARRYGGVPLIEKPQEYEGNIESLKVPRSTEKATWDFILADCDRAVAAFEGIDDQTLIENNPRRGDKWATLALKSRAALFAASVAKFSHQPYVSFSGPAVEQHLAGIEAIYADEFYSQCIDASEKIMESGKFGLYKPTPADPTEAATNYQKLFEHPSQCLDGVREPIFIKSYVANTSLAHNYDVWFSPRQTNLNLFPGRMNPTLEFIDSFEDYTDDGQGKVKPIQTRTDGNENDYNGFGLSTDYLTFPKDNPFKAFEGRDARLNAMVLFPGQNWGSTKIIIQGGLVKSDGSGYYYRTQASEKGQDGLTYYTYGAENGTLYSGFDPTLGHYTRSGFLFKKFMQIENPVEQEWSRSTQDWIDYRYGEILLNYAEAIIEKSEPTSAEIEKGKKALNEVRKRAAHKDEIALTQSNVRKERFVELAFENKRRWDLVRWRTFHKEFQTRTRKGLVPFIDLRKNPPCYIFVRVNPLGLEAKTFEYSWYYKDIPGIESNGLVQNP</sequence>
<keyword evidence="4" id="KW-0472">Membrane</keyword>